<proteinExistence type="predicted"/>
<name>A0A3M0K837_HIRRU</name>
<dbReference type="AlphaFoldDB" id="A0A3M0K837"/>
<reference evidence="1 2" key="1">
    <citation type="submission" date="2018-07" db="EMBL/GenBank/DDBJ databases">
        <title>A high quality draft genome assembly of the barn swallow (H. rustica rustica).</title>
        <authorList>
            <person name="Formenti G."/>
            <person name="Chiara M."/>
            <person name="Poveda L."/>
            <person name="Francoijs K.-J."/>
            <person name="Bonisoli-Alquati A."/>
            <person name="Canova L."/>
            <person name="Gianfranceschi L."/>
            <person name="Horner D.S."/>
            <person name="Saino N."/>
        </authorList>
    </citation>
    <scope>NUCLEOTIDE SEQUENCE [LARGE SCALE GENOMIC DNA]</scope>
    <source>
        <strain evidence="1">Chelidonia</strain>
        <tissue evidence="1">Blood</tissue>
    </source>
</reference>
<gene>
    <name evidence="1" type="ORF">DUI87_14273</name>
</gene>
<accession>A0A3M0K837</accession>
<comment type="caution">
    <text evidence="1">The sequence shown here is derived from an EMBL/GenBank/DDBJ whole genome shotgun (WGS) entry which is preliminary data.</text>
</comment>
<protein>
    <submittedName>
        <fullName evidence="1">Uncharacterized protein</fullName>
    </submittedName>
</protein>
<dbReference type="Proteomes" id="UP000269221">
    <property type="component" value="Unassembled WGS sequence"/>
</dbReference>
<sequence>MSFLFSRTSPSGTFFFSLGTELQLSLGIWQRQIALPDFCNQKELHCQSRVGDKATFNHAAQFNPKKYCIKEAGDRSRPNPLYISGIYVLMAIKPWIRVLLMQEESEGAAE</sequence>
<organism evidence="1 2">
    <name type="scientific">Hirundo rustica rustica</name>
    <dbReference type="NCBI Taxonomy" id="333673"/>
    <lineage>
        <taxon>Eukaryota</taxon>
        <taxon>Metazoa</taxon>
        <taxon>Chordata</taxon>
        <taxon>Craniata</taxon>
        <taxon>Vertebrata</taxon>
        <taxon>Euteleostomi</taxon>
        <taxon>Archelosauria</taxon>
        <taxon>Archosauria</taxon>
        <taxon>Dinosauria</taxon>
        <taxon>Saurischia</taxon>
        <taxon>Theropoda</taxon>
        <taxon>Coelurosauria</taxon>
        <taxon>Aves</taxon>
        <taxon>Neognathae</taxon>
        <taxon>Neoaves</taxon>
        <taxon>Telluraves</taxon>
        <taxon>Australaves</taxon>
        <taxon>Passeriformes</taxon>
        <taxon>Sylvioidea</taxon>
        <taxon>Hirundinidae</taxon>
        <taxon>Hirundo</taxon>
    </lineage>
</organism>
<dbReference type="EMBL" id="QRBI01000116">
    <property type="protein sequence ID" value="RMC09265.1"/>
    <property type="molecule type" value="Genomic_DNA"/>
</dbReference>
<evidence type="ECO:0000313" key="2">
    <source>
        <dbReference type="Proteomes" id="UP000269221"/>
    </source>
</evidence>
<keyword evidence="2" id="KW-1185">Reference proteome</keyword>
<evidence type="ECO:0000313" key="1">
    <source>
        <dbReference type="EMBL" id="RMC09265.1"/>
    </source>
</evidence>